<dbReference type="InterPro" id="IPR013083">
    <property type="entry name" value="Znf_RING/FYVE/PHD"/>
</dbReference>
<dbReference type="InterPro" id="IPR019786">
    <property type="entry name" value="Zinc_finger_PHD-type_CS"/>
</dbReference>
<evidence type="ECO:0000256" key="5">
    <source>
        <dbReference type="ARBA" id="ARBA00022833"/>
    </source>
</evidence>
<evidence type="ECO:0000259" key="10">
    <source>
        <dbReference type="PROSITE" id="PS50016"/>
    </source>
</evidence>
<evidence type="ECO:0000256" key="4">
    <source>
        <dbReference type="ARBA" id="ARBA00022771"/>
    </source>
</evidence>
<dbReference type="PROSITE" id="PS01359">
    <property type="entry name" value="ZF_PHD_1"/>
    <property type="match status" value="1"/>
</dbReference>
<evidence type="ECO:0000256" key="2">
    <source>
        <dbReference type="ARBA" id="ARBA00022687"/>
    </source>
</evidence>
<comment type="function">
    <text evidence="7">Involved in signal transduction through the Wnt pathway.</text>
</comment>
<dbReference type="Gene3D" id="3.30.40.10">
    <property type="entry name" value="Zinc/RING finger domain, C3HC4 (zinc finger)"/>
    <property type="match status" value="1"/>
</dbReference>
<dbReference type="PANTHER" id="PTHR23194:SF16">
    <property type="entry name" value="PROTEIN PYGOPUS"/>
    <property type="match status" value="1"/>
</dbReference>
<keyword evidence="2" id="KW-0879">Wnt signaling pathway</keyword>
<dbReference type="InterPro" id="IPR001965">
    <property type="entry name" value="Znf_PHD"/>
</dbReference>
<dbReference type="EMBL" id="GEDV01012283">
    <property type="protein sequence ID" value="JAP76274.1"/>
    <property type="molecule type" value="Transcribed_RNA"/>
</dbReference>
<keyword evidence="5" id="KW-0862">Zinc</keyword>
<proteinExistence type="predicted"/>
<evidence type="ECO:0000256" key="1">
    <source>
        <dbReference type="ARBA" id="ARBA00004123"/>
    </source>
</evidence>
<name>A0A131YAD7_RHIAP</name>
<protein>
    <submittedName>
        <fullName evidence="11">Pygopus</fullName>
    </submittedName>
</protein>
<evidence type="ECO:0000256" key="6">
    <source>
        <dbReference type="ARBA" id="ARBA00023242"/>
    </source>
</evidence>
<comment type="subcellular location">
    <subcellularLocation>
        <location evidence="1">Nucleus</location>
    </subcellularLocation>
</comment>
<dbReference type="PROSITE" id="PS50016">
    <property type="entry name" value="ZF_PHD_2"/>
    <property type="match status" value="1"/>
</dbReference>
<organism evidence="11">
    <name type="scientific">Rhipicephalus appendiculatus</name>
    <name type="common">Brown ear tick</name>
    <dbReference type="NCBI Taxonomy" id="34631"/>
    <lineage>
        <taxon>Eukaryota</taxon>
        <taxon>Metazoa</taxon>
        <taxon>Ecdysozoa</taxon>
        <taxon>Arthropoda</taxon>
        <taxon>Chelicerata</taxon>
        <taxon>Arachnida</taxon>
        <taxon>Acari</taxon>
        <taxon>Parasitiformes</taxon>
        <taxon>Ixodida</taxon>
        <taxon>Ixodoidea</taxon>
        <taxon>Ixodidae</taxon>
        <taxon>Rhipicephalinae</taxon>
        <taxon>Rhipicephalus</taxon>
        <taxon>Rhipicephalus</taxon>
    </lineage>
</organism>
<evidence type="ECO:0000256" key="8">
    <source>
        <dbReference type="PROSITE-ProRule" id="PRU00146"/>
    </source>
</evidence>
<keyword evidence="6" id="KW-0539">Nucleus</keyword>
<dbReference type="SUPFAM" id="SSF57903">
    <property type="entry name" value="FYVE/PHD zinc finger"/>
    <property type="match status" value="1"/>
</dbReference>
<dbReference type="InterPro" id="IPR052475">
    <property type="entry name" value="Wnt_Signal_Transd_Protein"/>
</dbReference>
<accession>A0A131YAD7</accession>
<feature type="domain" description="PHD-type" evidence="10">
    <location>
        <begin position="105"/>
        <end position="163"/>
    </location>
</feature>
<keyword evidence="4 8" id="KW-0863">Zinc-finger</keyword>
<dbReference type="GO" id="GO:0016055">
    <property type="term" value="P:Wnt signaling pathway"/>
    <property type="evidence" value="ECO:0007669"/>
    <property type="project" value="UniProtKB-KW"/>
</dbReference>
<sequence length="169" mass="18189">MPNPLMLDTVQRLQIAGCGDNIAASTSWDDADHSPPPGASPRGATLRPSPKSAHARTPPSKGPAISPSTVVQPHKPKSSGNASGTVYSPSRRIVCDRGYPATAPIYPCGVCHRAVEDYDEGILCEAGCNFWFHRSCTDLTETAFHLFTREAYTEWACDRCASSENMPLV</sequence>
<evidence type="ECO:0000313" key="11">
    <source>
        <dbReference type="EMBL" id="JAP76274.1"/>
    </source>
</evidence>
<dbReference type="Pfam" id="PF00628">
    <property type="entry name" value="PHD"/>
    <property type="match status" value="1"/>
</dbReference>
<feature type="region of interest" description="Disordered" evidence="9">
    <location>
        <begin position="24"/>
        <end position="86"/>
    </location>
</feature>
<evidence type="ECO:0000256" key="7">
    <source>
        <dbReference type="ARBA" id="ARBA00037400"/>
    </source>
</evidence>
<dbReference type="PANTHER" id="PTHR23194">
    <property type="entry name" value="PYGOPUS"/>
    <property type="match status" value="1"/>
</dbReference>
<dbReference type="InterPro" id="IPR019787">
    <property type="entry name" value="Znf_PHD-finger"/>
</dbReference>
<reference evidence="11" key="1">
    <citation type="journal article" date="2016" name="Ticks Tick Borne Dis.">
        <title>De novo assembly and annotation of the salivary gland transcriptome of Rhipicephalus appendiculatus male and female ticks during blood feeding.</title>
        <authorList>
            <person name="de Castro M.H."/>
            <person name="de Klerk D."/>
            <person name="Pienaar R."/>
            <person name="Latif A.A."/>
            <person name="Rees D.J."/>
            <person name="Mans B.J."/>
        </authorList>
    </citation>
    <scope>NUCLEOTIDE SEQUENCE</scope>
    <source>
        <tissue evidence="11">Salivary glands</tissue>
    </source>
</reference>
<dbReference type="GO" id="GO:0005634">
    <property type="term" value="C:nucleus"/>
    <property type="evidence" value="ECO:0007669"/>
    <property type="project" value="UniProtKB-SubCell"/>
</dbReference>
<evidence type="ECO:0000256" key="3">
    <source>
        <dbReference type="ARBA" id="ARBA00022723"/>
    </source>
</evidence>
<dbReference type="AlphaFoldDB" id="A0A131YAD7"/>
<dbReference type="SMART" id="SM00249">
    <property type="entry name" value="PHD"/>
    <property type="match status" value="1"/>
</dbReference>
<dbReference type="InterPro" id="IPR011011">
    <property type="entry name" value="Znf_FYVE_PHD"/>
</dbReference>
<dbReference type="GO" id="GO:0008270">
    <property type="term" value="F:zinc ion binding"/>
    <property type="evidence" value="ECO:0007669"/>
    <property type="project" value="UniProtKB-KW"/>
</dbReference>
<keyword evidence="3" id="KW-0479">Metal-binding</keyword>
<dbReference type="FunFam" id="3.30.40.10:FF:000107">
    <property type="entry name" value="pygopus homolog 1"/>
    <property type="match status" value="1"/>
</dbReference>
<evidence type="ECO:0000256" key="9">
    <source>
        <dbReference type="SAM" id="MobiDB-lite"/>
    </source>
</evidence>
<dbReference type="CDD" id="cd15637">
    <property type="entry name" value="PHD_dPYGO"/>
    <property type="match status" value="1"/>
</dbReference>